<proteinExistence type="predicted"/>
<dbReference type="EMBL" id="CP107525">
    <property type="protein sequence ID" value="UZW64254.1"/>
    <property type="molecule type" value="Genomic_DNA"/>
</dbReference>
<dbReference type="GeneID" id="93530271"/>
<accession>A0AAQ2TBZ0</accession>
<protein>
    <submittedName>
        <fullName evidence="2">DUF2130 domain-containing protein</fullName>
    </submittedName>
</protein>
<gene>
    <name evidence="2" type="ORF">OIE46_02640</name>
</gene>
<dbReference type="Pfam" id="PF09903">
    <property type="entry name" value="DUF2130"/>
    <property type="match status" value="1"/>
</dbReference>
<dbReference type="AlphaFoldDB" id="A0AAQ2TBZ0"/>
<feature type="coiled-coil region" evidence="1">
    <location>
        <begin position="366"/>
        <end position="397"/>
    </location>
</feature>
<evidence type="ECO:0000313" key="3">
    <source>
        <dbReference type="Proteomes" id="UP001164481"/>
    </source>
</evidence>
<dbReference type="InterPro" id="IPR019219">
    <property type="entry name" value="DUF2130"/>
</dbReference>
<dbReference type="RefSeq" id="WP_020003010.1">
    <property type="nucleotide sequence ID" value="NZ_CP012624.1"/>
</dbReference>
<dbReference type="Proteomes" id="UP001164481">
    <property type="component" value="Chromosome"/>
</dbReference>
<organism evidence="2 3">
    <name type="scientific">Mycoplasmopsis synoviae</name>
    <name type="common">Mycoplasma synoviae</name>
    <dbReference type="NCBI Taxonomy" id="2109"/>
    <lineage>
        <taxon>Bacteria</taxon>
        <taxon>Bacillati</taxon>
        <taxon>Mycoplasmatota</taxon>
        <taxon>Mycoplasmoidales</taxon>
        <taxon>Metamycoplasmataceae</taxon>
        <taxon>Mycoplasmopsis</taxon>
    </lineage>
</organism>
<reference evidence="2" key="1">
    <citation type="submission" date="2022-10" db="EMBL/GenBank/DDBJ databases">
        <authorList>
            <person name="Wei X."/>
        </authorList>
    </citation>
    <scope>NUCLEOTIDE SEQUENCE</scope>
    <source>
        <strain evidence="2">SD2</strain>
    </source>
</reference>
<sequence>MQKEIRNIKLVEINGTEMKFELKEDAKAGDYFILNKSLDQNEHEKIASFVLEFKNNLDKKTKEQWENEFEETIENNVRFVRKYQQKEKELLKEFAQKFESEIEKVKGQIEASYKNKEKEIFLEIDNLKKSKKYLEDQIFQEKEKFQNDIFNARKLALSEAQKEAEEKLKQLKEQNEKFNDILKQENQTNQNLNKQIITLNDEIKKMNASFLIRQNELMNKIEKEKKALSDDLIKQKNEEINKLNQKNSEFNNELKNQIELLKSENKNLESENKKLEGYIDGFKDQRRIFTANVKQAGEEYEMWVNNILSKKYSFDQLTEVKKATKVMEKDDGSKGKPDFYVTYNNSGINNKKQMIGKVVIEVKSLVKNTGQKNEKFLKKLEEERKKSNSDFAILVTELEPEKTFFIEKDKNIEYRNIFIVRDQFLELVLDIIHEFIKKKAEVNKLQKVFKDKKIIIEEFEKFKENMLNNSLKHIESNLEIILKKASDISKASKAMQDSINIILNTHLSTVRNKIISYDILKVTNNIEQAQRLQDFTYEEEDPQLELEFKDETQEE</sequence>
<name>A0AAQ2TBZ0_MYCSY</name>
<evidence type="ECO:0000313" key="2">
    <source>
        <dbReference type="EMBL" id="UZW64254.1"/>
    </source>
</evidence>
<keyword evidence="1" id="KW-0175">Coiled coil</keyword>
<feature type="coiled-coil region" evidence="1">
    <location>
        <begin position="95"/>
        <end position="285"/>
    </location>
</feature>
<reference evidence="2" key="2">
    <citation type="submission" date="2022-11" db="EMBL/GenBank/DDBJ databases">
        <title>complete genomes of mycoplasma synoviae ZX313 strain and SD2 strain.</title>
        <authorList>
            <person name="Zhong Q."/>
        </authorList>
    </citation>
    <scope>NUCLEOTIDE SEQUENCE</scope>
    <source>
        <strain evidence="2">SD2</strain>
    </source>
</reference>
<evidence type="ECO:0000256" key="1">
    <source>
        <dbReference type="SAM" id="Coils"/>
    </source>
</evidence>